<dbReference type="AlphaFoldDB" id="A0A3B1E0H9"/>
<dbReference type="InterPro" id="IPR003808">
    <property type="entry name" value="Fe-S_metab-assoc_dom"/>
</dbReference>
<organism evidence="3">
    <name type="scientific">hydrothermal vent metagenome</name>
    <dbReference type="NCBI Taxonomy" id="652676"/>
    <lineage>
        <taxon>unclassified sequences</taxon>
        <taxon>metagenomes</taxon>
        <taxon>ecological metagenomes</taxon>
    </lineage>
</organism>
<proteinExistence type="inferred from homology"/>
<name>A0A3B1E0H9_9ZZZZ</name>
<evidence type="ECO:0000313" key="3">
    <source>
        <dbReference type="EMBL" id="VAX38535.1"/>
    </source>
</evidence>
<sequence>MTIEELLEEFSYLEDWGERCDFLIDLGFGLPPFAEDAKTEENRVHGCQSMVWMVTEMKEGNVVGIQAESDAMIVKGLIFVLLTLFANKSPQEIMEVDVKSVFTQIGLDKHLSVTRKNGLNGMVKRIHDFALSYIRQSNTTPSNTTQN</sequence>
<protein>
    <submittedName>
        <fullName evidence="3">Sulfur acceptor protein =&gt; iron-sulfur cluster assembly SufE</fullName>
    </submittedName>
</protein>
<dbReference type="SUPFAM" id="SSF82649">
    <property type="entry name" value="SufE/NifU"/>
    <property type="match status" value="1"/>
</dbReference>
<evidence type="ECO:0000256" key="1">
    <source>
        <dbReference type="ARBA" id="ARBA00010282"/>
    </source>
</evidence>
<feature type="domain" description="Fe-S metabolism associated" evidence="2">
    <location>
        <begin position="8"/>
        <end position="127"/>
    </location>
</feature>
<accession>A0A3B1E0H9</accession>
<dbReference type="Gene3D" id="3.90.1010.10">
    <property type="match status" value="1"/>
</dbReference>
<dbReference type="Pfam" id="PF02657">
    <property type="entry name" value="SufE"/>
    <property type="match status" value="1"/>
</dbReference>
<dbReference type="PANTHER" id="PTHR43597:SF5">
    <property type="entry name" value="SUFE-LIKE PROTEIN 2, CHLOROPLASTIC"/>
    <property type="match status" value="1"/>
</dbReference>
<reference evidence="3" key="1">
    <citation type="submission" date="2018-06" db="EMBL/GenBank/DDBJ databases">
        <authorList>
            <person name="Zhirakovskaya E."/>
        </authorList>
    </citation>
    <scope>NUCLEOTIDE SEQUENCE</scope>
</reference>
<evidence type="ECO:0000259" key="2">
    <source>
        <dbReference type="Pfam" id="PF02657"/>
    </source>
</evidence>
<dbReference type="EMBL" id="UOGL01000217">
    <property type="protein sequence ID" value="VAX38535.1"/>
    <property type="molecule type" value="Genomic_DNA"/>
</dbReference>
<dbReference type="PANTHER" id="PTHR43597">
    <property type="entry name" value="SULFUR ACCEPTOR PROTEIN CSDE"/>
    <property type="match status" value="1"/>
</dbReference>
<gene>
    <name evidence="3" type="ORF">MNBD_PLANCTO02-2735</name>
</gene>
<comment type="similarity">
    <text evidence="1">Belongs to the SufE family.</text>
</comment>